<sequence>MLLHGTRKLARPSSSSSSGGGGGGGIIITRGGRARDSTAQSAWLLRSIRVRELIRSWRLIQLSSSARRTAELRCIFSPSYSPGSFVRAGLKSQNTTAVFTVFKCFILSHDAYVLVRSEQRLYTLHSLHSQSAPPSTTIEQAVRSEQPPQSNKLNVRSRGYIHVTRSLHSQSVTPSIRVEQALVYTQHIVTLQRRTLQISSATSATYQHQLLVT</sequence>
<feature type="compositionally biased region" description="Basic residues" evidence="1">
    <location>
        <begin position="1"/>
        <end position="10"/>
    </location>
</feature>
<evidence type="ECO:0000313" key="3">
    <source>
        <dbReference type="Proteomes" id="UP000479190"/>
    </source>
</evidence>
<dbReference type="Proteomes" id="UP000479190">
    <property type="component" value="Unassembled WGS sequence"/>
</dbReference>
<organism evidence="2 3">
    <name type="scientific">Trichogramma brassicae</name>
    <dbReference type="NCBI Taxonomy" id="86971"/>
    <lineage>
        <taxon>Eukaryota</taxon>
        <taxon>Metazoa</taxon>
        <taxon>Ecdysozoa</taxon>
        <taxon>Arthropoda</taxon>
        <taxon>Hexapoda</taxon>
        <taxon>Insecta</taxon>
        <taxon>Pterygota</taxon>
        <taxon>Neoptera</taxon>
        <taxon>Endopterygota</taxon>
        <taxon>Hymenoptera</taxon>
        <taxon>Apocrita</taxon>
        <taxon>Proctotrupomorpha</taxon>
        <taxon>Chalcidoidea</taxon>
        <taxon>Trichogrammatidae</taxon>
        <taxon>Trichogramma</taxon>
    </lineage>
</organism>
<accession>A0A6H5IJK2</accession>
<reference evidence="2 3" key="1">
    <citation type="submission" date="2020-02" db="EMBL/GenBank/DDBJ databases">
        <authorList>
            <person name="Ferguson B K."/>
        </authorList>
    </citation>
    <scope>NUCLEOTIDE SEQUENCE [LARGE SCALE GENOMIC DNA]</scope>
</reference>
<proteinExistence type="predicted"/>
<dbReference type="AlphaFoldDB" id="A0A6H5IJK2"/>
<name>A0A6H5IJK2_9HYME</name>
<protein>
    <submittedName>
        <fullName evidence="2">Uncharacterized protein</fullName>
    </submittedName>
</protein>
<evidence type="ECO:0000256" key="1">
    <source>
        <dbReference type="SAM" id="MobiDB-lite"/>
    </source>
</evidence>
<dbReference type="EMBL" id="CADCXV010000826">
    <property type="protein sequence ID" value="CAB0036716.1"/>
    <property type="molecule type" value="Genomic_DNA"/>
</dbReference>
<gene>
    <name evidence="2" type="ORF">TBRA_LOCUS8574</name>
</gene>
<feature type="region of interest" description="Disordered" evidence="1">
    <location>
        <begin position="1"/>
        <end position="30"/>
    </location>
</feature>
<keyword evidence="3" id="KW-1185">Reference proteome</keyword>
<evidence type="ECO:0000313" key="2">
    <source>
        <dbReference type="EMBL" id="CAB0036716.1"/>
    </source>
</evidence>